<keyword evidence="5 7" id="KW-1133">Transmembrane helix</keyword>
<evidence type="ECO:0000313" key="10">
    <source>
        <dbReference type="Proteomes" id="UP000295301"/>
    </source>
</evidence>
<evidence type="ECO:0000313" key="9">
    <source>
        <dbReference type="EMBL" id="TDK52985.1"/>
    </source>
</evidence>
<reference evidence="9 10" key="1">
    <citation type="submission" date="2019-03" db="EMBL/GenBank/DDBJ databases">
        <title>Ruegeria lutea sp. nov., a novel strain, isolated from marine sediment, the Masan Bay, South Korea.</title>
        <authorList>
            <person name="Kim J."/>
            <person name="Kim D.-Y."/>
            <person name="Lee S.-S."/>
        </authorList>
    </citation>
    <scope>NUCLEOTIDE SEQUENCE [LARGE SCALE GENOMIC DNA]</scope>
    <source>
        <strain evidence="9 10">318-1</strain>
    </source>
</reference>
<evidence type="ECO:0000256" key="7">
    <source>
        <dbReference type="SAM" id="Phobius"/>
    </source>
</evidence>
<proteinExistence type="predicted"/>
<dbReference type="PROSITE" id="PS50850">
    <property type="entry name" value="MFS"/>
    <property type="match status" value="1"/>
</dbReference>
<comment type="subcellular location">
    <subcellularLocation>
        <location evidence="1">Cell membrane</location>
        <topology evidence="1">Multi-pass membrane protein</topology>
    </subcellularLocation>
</comment>
<feature type="transmembrane region" description="Helical" evidence="7">
    <location>
        <begin position="21"/>
        <end position="39"/>
    </location>
</feature>
<feature type="domain" description="Major facilitator superfamily (MFS) profile" evidence="8">
    <location>
        <begin position="13"/>
        <end position="419"/>
    </location>
</feature>
<dbReference type="SUPFAM" id="SSF103473">
    <property type="entry name" value="MFS general substrate transporter"/>
    <property type="match status" value="1"/>
</dbReference>
<organism evidence="9 10">
    <name type="scientific">Antarcticimicrobium luteum</name>
    <dbReference type="NCBI Taxonomy" id="2547397"/>
    <lineage>
        <taxon>Bacteria</taxon>
        <taxon>Pseudomonadati</taxon>
        <taxon>Pseudomonadota</taxon>
        <taxon>Alphaproteobacteria</taxon>
        <taxon>Rhodobacterales</taxon>
        <taxon>Paracoccaceae</taxon>
        <taxon>Antarcticimicrobium</taxon>
    </lineage>
</organism>
<dbReference type="OrthoDB" id="9810492at2"/>
<keyword evidence="2" id="KW-0813">Transport</keyword>
<evidence type="ECO:0000259" key="8">
    <source>
        <dbReference type="PROSITE" id="PS50850"/>
    </source>
</evidence>
<dbReference type="InterPro" id="IPR050171">
    <property type="entry name" value="MFS_Transporters"/>
</dbReference>
<keyword evidence="6 7" id="KW-0472">Membrane</keyword>
<gene>
    <name evidence="9" type="ORF">E1832_01015</name>
</gene>
<evidence type="ECO:0000256" key="5">
    <source>
        <dbReference type="ARBA" id="ARBA00022989"/>
    </source>
</evidence>
<keyword evidence="4 7" id="KW-0812">Transmembrane</keyword>
<feature type="transmembrane region" description="Helical" evidence="7">
    <location>
        <begin position="173"/>
        <end position="192"/>
    </location>
</feature>
<comment type="caution">
    <text evidence="9">The sequence shown here is derived from an EMBL/GenBank/DDBJ whole genome shotgun (WGS) entry which is preliminary data.</text>
</comment>
<dbReference type="InterPro" id="IPR020846">
    <property type="entry name" value="MFS_dom"/>
</dbReference>
<feature type="transmembrane region" description="Helical" evidence="7">
    <location>
        <begin position="45"/>
        <end position="63"/>
    </location>
</feature>
<keyword evidence="10" id="KW-1185">Reference proteome</keyword>
<evidence type="ECO:0000256" key="6">
    <source>
        <dbReference type="ARBA" id="ARBA00023136"/>
    </source>
</evidence>
<sequence>MSYALGIRENIRQFLEQLLQVFFVGLTIGLQRTVIPALAETEFGVVQGSMTAIFAFIVSFGVVKGAMNFVSGRISERVGRRRVLIWGWLVALPIPFMILYAPSWGWIVAANVLLGVNQGFCWSMTVTAKMDIVKGSQRGLATGFNEFAGYGGVALAGLVTGYLASYFDPRLSLFLFGLVIILLALAAGMLAFTETLPWARAEAARHKAGETIGPLPRYVDGPDNPSSGQIFALVTWRNPTFMALAQAGSVEKFVDALMWALVPVFMVSKGASLIEIGWITGIYGFVWGGSQLWTGPLSDLFGRKWPTVAGFFLCAGGVLAFPFLASVAAWAVAAAVTGIGMALLYPTLIAAMGDIAHPSWRGSALGVYRFWRDLGYAIGALAMGLIADASGLLEAGFWFTGIAMAGSGLWLILAMAETHPRLNPASDLETTHA</sequence>
<dbReference type="RefSeq" id="WP_133357901.1">
    <property type="nucleotide sequence ID" value="NZ_SMUV01000031.1"/>
</dbReference>
<evidence type="ECO:0000256" key="2">
    <source>
        <dbReference type="ARBA" id="ARBA00022448"/>
    </source>
</evidence>
<dbReference type="InterPro" id="IPR005829">
    <property type="entry name" value="Sugar_transporter_CS"/>
</dbReference>
<name>A0A4R5VIQ7_9RHOB</name>
<dbReference type="AlphaFoldDB" id="A0A4R5VIQ7"/>
<dbReference type="InterPro" id="IPR011701">
    <property type="entry name" value="MFS"/>
</dbReference>
<evidence type="ECO:0000256" key="4">
    <source>
        <dbReference type="ARBA" id="ARBA00022692"/>
    </source>
</evidence>
<evidence type="ECO:0000256" key="1">
    <source>
        <dbReference type="ARBA" id="ARBA00004651"/>
    </source>
</evidence>
<feature type="transmembrane region" description="Helical" evidence="7">
    <location>
        <begin position="147"/>
        <end position="167"/>
    </location>
</feature>
<dbReference type="Pfam" id="PF07690">
    <property type="entry name" value="MFS_1"/>
    <property type="match status" value="2"/>
</dbReference>
<dbReference type="InterPro" id="IPR036259">
    <property type="entry name" value="MFS_trans_sf"/>
</dbReference>
<dbReference type="PANTHER" id="PTHR23517:SF3">
    <property type="entry name" value="INTEGRAL MEMBRANE TRANSPORT PROTEIN"/>
    <property type="match status" value="1"/>
</dbReference>
<accession>A0A4R5VIQ7</accession>
<feature type="transmembrane region" description="Helical" evidence="7">
    <location>
        <begin position="374"/>
        <end position="391"/>
    </location>
</feature>
<protein>
    <submittedName>
        <fullName evidence="9">MFS transporter</fullName>
    </submittedName>
</protein>
<feature type="transmembrane region" description="Helical" evidence="7">
    <location>
        <begin position="397"/>
        <end position="416"/>
    </location>
</feature>
<feature type="transmembrane region" description="Helical" evidence="7">
    <location>
        <begin position="330"/>
        <end position="353"/>
    </location>
</feature>
<dbReference type="PANTHER" id="PTHR23517">
    <property type="entry name" value="RESISTANCE PROTEIN MDTM, PUTATIVE-RELATED-RELATED"/>
    <property type="match status" value="1"/>
</dbReference>
<dbReference type="PROSITE" id="PS00216">
    <property type="entry name" value="SUGAR_TRANSPORT_1"/>
    <property type="match status" value="2"/>
</dbReference>
<dbReference type="Gene3D" id="1.20.1250.20">
    <property type="entry name" value="MFS general substrate transporter like domains"/>
    <property type="match status" value="2"/>
</dbReference>
<keyword evidence="3" id="KW-1003">Cell membrane</keyword>
<dbReference type="GO" id="GO:0022857">
    <property type="term" value="F:transmembrane transporter activity"/>
    <property type="evidence" value="ECO:0007669"/>
    <property type="project" value="InterPro"/>
</dbReference>
<feature type="transmembrane region" description="Helical" evidence="7">
    <location>
        <begin position="83"/>
        <end position="100"/>
    </location>
</feature>
<evidence type="ECO:0000256" key="3">
    <source>
        <dbReference type="ARBA" id="ARBA00022475"/>
    </source>
</evidence>
<dbReference type="Proteomes" id="UP000295301">
    <property type="component" value="Unassembled WGS sequence"/>
</dbReference>
<dbReference type="EMBL" id="SMUV01000031">
    <property type="protein sequence ID" value="TDK52985.1"/>
    <property type="molecule type" value="Genomic_DNA"/>
</dbReference>
<dbReference type="GO" id="GO:0005886">
    <property type="term" value="C:plasma membrane"/>
    <property type="evidence" value="ECO:0007669"/>
    <property type="project" value="UniProtKB-SubCell"/>
</dbReference>
<feature type="transmembrane region" description="Helical" evidence="7">
    <location>
        <begin position="305"/>
        <end position="324"/>
    </location>
</feature>